<reference evidence="1" key="1">
    <citation type="submission" date="2024-03" db="EMBL/GenBank/DDBJ databases">
        <title>Complete genome sequence of Sulfurisphaera javensis strain KD-1.</title>
        <authorList>
            <person name="Sakai H."/>
            <person name="Nur N."/>
            <person name="Suwanto A."/>
            <person name="Kurosawa N."/>
        </authorList>
    </citation>
    <scope>NUCLEOTIDE SEQUENCE</scope>
    <source>
        <strain evidence="1">KD-1</strain>
    </source>
</reference>
<proteinExistence type="predicted"/>
<dbReference type="InterPro" id="IPR011990">
    <property type="entry name" value="TPR-like_helical_dom_sf"/>
</dbReference>
<gene>
    <name evidence="1" type="ORF">SJAV_09290</name>
</gene>
<dbReference type="KEGG" id="sjv:SJAV_09290"/>
<dbReference type="SUPFAM" id="SSF48452">
    <property type="entry name" value="TPR-like"/>
    <property type="match status" value="1"/>
</dbReference>
<name>A0AAT9GQ70_9CREN</name>
<organism evidence="1">
    <name type="scientific">Sulfurisphaera javensis</name>
    <dbReference type="NCBI Taxonomy" id="2049879"/>
    <lineage>
        <taxon>Archaea</taxon>
        <taxon>Thermoproteota</taxon>
        <taxon>Thermoprotei</taxon>
        <taxon>Sulfolobales</taxon>
        <taxon>Sulfolobaceae</taxon>
        <taxon>Sulfurisphaera</taxon>
    </lineage>
</organism>
<accession>A0AAT9GQ70</accession>
<dbReference type="Pfam" id="PF14559">
    <property type="entry name" value="TPR_19"/>
    <property type="match status" value="1"/>
</dbReference>
<protein>
    <recommendedName>
        <fullName evidence="2">Tetratricopeptide repeat protein</fullName>
    </recommendedName>
</protein>
<sequence length="484" mass="57081">MKYYLAKNKLLLFTIIHLRMSDEVSFHKNVISSYRAVLSRLGMDVDIKKFLYNLRGRGYDSKILCNLKSFSEYLDKLDSSIIDHVKHILTGVKITDVDDINYVQNFINNIFRYKELISKSEIMEILAAELNYSNISVFRRVAHNLDGFIRENVYISKYIKSINQKLKLKGKAEISLRCLQIKNIDENRNIENFLAERKRALARLDELTTLYLMLASDYYPLKDVFMKIDKILNSIKECDYELFNIGKLDNIYDEAKDKMRERFENIIRNLKQLKESYCELSNKFDLKVNCNFIENNINEIYNLQNAYSQMRKSLDELYIYLLKVEKIKCQIIEYIINNFSIKSISISSDGKKKGSELIKYIDMFGKFIDSLIYLANSEIVLSIRSLQITTADVFYHAMRQKSEKIKEVERKLNENKPDEAIAVLNEIMKESPNDAYYYYYAKAYIQKGMYEEALKMCEKASSAIPRYEYYECWAEIVKKQNTNG</sequence>
<dbReference type="AlphaFoldDB" id="A0AAT9GQ70"/>
<dbReference type="EMBL" id="AP031322">
    <property type="protein sequence ID" value="BFH72985.1"/>
    <property type="molecule type" value="Genomic_DNA"/>
</dbReference>
<evidence type="ECO:0008006" key="2">
    <source>
        <dbReference type="Google" id="ProtNLM"/>
    </source>
</evidence>
<evidence type="ECO:0000313" key="1">
    <source>
        <dbReference type="EMBL" id="BFH72985.1"/>
    </source>
</evidence>
<dbReference type="Gene3D" id="1.25.40.10">
    <property type="entry name" value="Tetratricopeptide repeat domain"/>
    <property type="match status" value="1"/>
</dbReference>